<reference evidence="9 10" key="1">
    <citation type="submission" date="2016-11" db="EMBL/GenBank/DDBJ databases">
        <title>Comparative genomics of Bartonella apis.</title>
        <authorList>
            <person name="Engel P."/>
        </authorList>
    </citation>
    <scope>NUCLEOTIDE SEQUENCE [LARGE SCALE GENOMIC DNA]</scope>
    <source>
        <strain evidence="9 10">BBC0122</strain>
    </source>
</reference>
<evidence type="ECO:0000256" key="6">
    <source>
        <dbReference type="PIRSR" id="PIRSR001430-2"/>
    </source>
</evidence>
<feature type="domain" description="Pseudouridine synthase I TruA alpha/beta" evidence="8">
    <location>
        <begin position="24"/>
        <end position="122"/>
    </location>
</feature>
<dbReference type="FunFam" id="3.30.70.580:FF:000001">
    <property type="entry name" value="tRNA pseudouridine synthase A"/>
    <property type="match status" value="1"/>
</dbReference>
<comment type="function">
    <text evidence="4">Formation of pseudouridine at positions 38, 39 and 40 in the anticodon stem and loop of transfer RNAs.</text>
</comment>
<dbReference type="KEGG" id="bapi:BBC0122_001640"/>
<dbReference type="InterPro" id="IPR020095">
    <property type="entry name" value="PsdUridine_synth_TruA_C"/>
</dbReference>
<evidence type="ECO:0000256" key="7">
    <source>
        <dbReference type="RuleBase" id="RU003792"/>
    </source>
</evidence>
<keyword evidence="2 4" id="KW-0819">tRNA processing</keyword>
<comment type="subunit">
    <text evidence="4">Homodimer.</text>
</comment>
<evidence type="ECO:0000256" key="1">
    <source>
        <dbReference type="ARBA" id="ARBA00009375"/>
    </source>
</evidence>
<accession>A0A1U9MEI7</accession>
<name>A0A1U9MEI7_9HYPH</name>
<evidence type="ECO:0000259" key="8">
    <source>
        <dbReference type="Pfam" id="PF01416"/>
    </source>
</evidence>
<organism evidence="9 10">
    <name type="scientific">Bartonella choladocola</name>
    <dbReference type="NCBI Taxonomy" id="2750995"/>
    <lineage>
        <taxon>Bacteria</taxon>
        <taxon>Pseudomonadati</taxon>
        <taxon>Pseudomonadota</taxon>
        <taxon>Alphaproteobacteria</taxon>
        <taxon>Hyphomicrobiales</taxon>
        <taxon>Bartonellaceae</taxon>
        <taxon>Bartonella</taxon>
    </lineage>
</organism>
<dbReference type="Gene3D" id="3.30.70.660">
    <property type="entry name" value="Pseudouridine synthase I, catalytic domain, C-terminal subdomain"/>
    <property type="match status" value="1"/>
</dbReference>
<feature type="binding site" evidence="4 6">
    <location>
        <position position="129"/>
    </location>
    <ligand>
        <name>substrate</name>
    </ligand>
</feature>
<dbReference type="STRING" id="1686310.BBC0244_001670"/>
<dbReference type="EMBL" id="CP015625">
    <property type="protein sequence ID" value="AQT46304.1"/>
    <property type="molecule type" value="Genomic_DNA"/>
</dbReference>
<dbReference type="GO" id="GO:0003723">
    <property type="term" value="F:RNA binding"/>
    <property type="evidence" value="ECO:0007669"/>
    <property type="project" value="InterPro"/>
</dbReference>
<keyword evidence="3 4" id="KW-0413">Isomerase</keyword>
<dbReference type="InterPro" id="IPR020094">
    <property type="entry name" value="TruA/RsuA/RluB/E/F_N"/>
</dbReference>
<comment type="caution">
    <text evidence="4">Lacks conserved residue(s) required for the propagation of feature annotation.</text>
</comment>
<proteinExistence type="inferred from homology"/>
<dbReference type="InterPro" id="IPR020103">
    <property type="entry name" value="PsdUridine_synth_cat_dom_sf"/>
</dbReference>
<feature type="domain" description="Pseudouridine synthase I TruA alpha/beta" evidence="8">
    <location>
        <begin position="162"/>
        <end position="263"/>
    </location>
</feature>
<dbReference type="InterPro" id="IPR020097">
    <property type="entry name" value="PsdUridine_synth_TruA_a/b_dom"/>
</dbReference>
<sequence>MPVLSCMAFMSLKFIDMARYKLTIEYDGTNYCGWQRQDGLRTVQAAIEEAVFAFSGEKVTVFGAGRTDAGVHATGQVAHVDLEKDLRPDRVRDAINAHLTLNKENVAILKSESASQDFDARFSARKRHYHFIILNRRAPAVLEANRVWWFPKKLDAEKMDEAAKRLLGLHDFTTFRSSECQAKSPVKTLDQLDVKRIGDEIHIYASARSFLHNQIRSFAGSLMEVGVGRWTADDLEDALNAKDRSRCGMVAPPSGLYLTKVDY</sequence>
<protein>
    <recommendedName>
        <fullName evidence="4">tRNA pseudouridine synthase A</fullName>
        <ecNumber evidence="4">5.4.99.12</ecNumber>
    </recommendedName>
    <alternativeName>
        <fullName evidence="4">tRNA pseudouridine(38-40) synthase</fullName>
    </alternativeName>
    <alternativeName>
        <fullName evidence="4">tRNA pseudouridylate synthase I</fullName>
    </alternativeName>
    <alternativeName>
        <fullName evidence="4">tRNA-uridine isomerase I</fullName>
    </alternativeName>
</protein>
<dbReference type="AlphaFoldDB" id="A0A1U9MEI7"/>
<dbReference type="HAMAP" id="MF_00171">
    <property type="entry name" value="TruA"/>
    <property type="match status" value="1"/>
</dbReference>
<dbReference type="PIRSF" id="PIRSF001430">
    <property type="entry name" value="tRNA_psdUrid_synth"/>
    <property type="match status" value="1"/>
</dbReference>
<evidence type="ECO:0000256" key="5">
    <source>
        <dbReference type="PIRSR" id="PIRSR001430-1"/>
    </source>
</evidence>
<dbReference type="SUPFAM" id="SSF55120">
    <property type="entry name" value="Pseudouridine synthase"/>
    <property type="match status" value="1"/>
</dbReference>
<dbReference type="NCBIfam" id="TIGR00071">
    <property type="entry name" value="hisT_truA"/>
    <property type="match status" value="1"/>
</dbReference>
<dbReference type="EC" id="5.4.99.12" evidence="4"/>
<dbReference type="CDD" id="cd02570">
    <property type="entry name" value="PseudoU_synth_EcTruA"/>
    <property type="match status" value="1"/>
</dbReference>
<evidence type="ECO:0000313" key="10">
    <source>
        <dbReference type="Proteomes" id="UP000189632"/>
    </source>
</evidence>
<dbReference type="Pfam" id="PF01416">
    <property type="entry name" value="PseudoU_synth_1"/>
    <property type="match status" value="2"/>
</dbReference>
<dbReference type="Gene3D" id="3.30.70.580">
    <property type="entry name" value="Pseudouridine synthase I, catalytic domain, N-terminal subdomain"/>
    <property type="match status" value="1"/>
</dbReference>
<dbReference type="GO" id="GO:0031119">
    <property type="term" value="P:tRNA pseudouridine synthesis"/>
    <property type="evidence" value="ECO:0007669"/>
    <property type="project" value="UniProtKB-UniRule"/>
</dbReference>
<dbReference type="GO" id="GO:0160147">
    <property type="term" value="F:tRNA pseudouridine(38-40) synthase activity"/>
    <property type="evidence" value="ECO:0007669"/>
    <property type="project" value="UniProtKB-EC"/>
</dbReference>
<keyword evidence="10" id="KW-1185">Reference proteome</keyword>
<dbReference type="Proteomes" id="UP000189632">
    <property type="component" value="Chromosome"/>
</dbReference>
<comment type="similarity">
    <text evidence="1 4 7">Belongs to the tRNA pseudouridine synthase TruA family.</text>
</comment>
<evidence type="ECO:0000256" key="3">
    <source>
        <dbReference type="ARBA" id="ARBA00023235"/>
    </source>
</evidence>
<evidence type="ECO:0000256" key="2">
    <source>
        <dbReference type="ARBA" id="ARBA00022694"/>
    </source>
</evidence>
<gene>
    <name evidence="4" type="primary">truA</name>
    <name evidence="9" type="ORF">BBC0122_001640</name>
</gene>
<dbReference type="PANTHER" id="PTHR11142:SF0">
    <property type="entry name" value="TRNA PSEUDOURIDINE SYNTHASE-LIKE 1"/>
    <property type="match status" value="1"/>
</dbReference>
<dbReference type="InterPro" id="IPR001406">
    <property type="entry name" value="PsdUridine_synth_TruA"/>
</dbReference>
<feature type="active site" description="Nucleophile" evidence="4 5">
    <location>
        <position position="68"/>
    </location>
</feature>
<evidence type="ECO:0000313" key="9">
    <source>
        <dbReference type="EMBL" id="AQT46304.1"/>
    </source>
</evidence>
<comment type="catalytic activity">
    <reaction evidence="4 7">
        <text>uridine(38/39/40) in tRNA = pseudouridine(38/39/40) in tRNA</text>
        <dbReference type="Rhea" id="RHEA:22376"/>
        <dbReference type="Rhea" id="RHEA-COMP:10085"/>
        <dbReference type="Rhea" id="RHEA-COMP:10087"/>
        <dbReference type="ChEBI" id="CHEBI:65314"/>
        <dbReference type="ChEBI" id="CHEBI:65315"/>
        <dbReference type="EC" id="5.4.99.12"/>
    </reaction>
</comment>
<evidence type="ECO:0000256" key="4">
    <source>
        <dbReference type="HAMAP-Rule" id="MF_00171"/>
    </source>
</evidence>
<dbReference type="PANTHER" id="PTHR11142">
    <property type="entry name" value="PSEUDOURIDYLATE SYNTHASE"/>
    <property type="match status" value="1"/>
</dbReference>